<evidence type="ECO:0000313" key="5">
    <source>
        <dbReference type="Proteomes" id="UP000068243"/>
    </source>
</evidence>
<dbReference type="PROSITE" id="PS50088">
    <property type="entry name" value="ANK_REPEAT"/>
    <property type="match status" value="3"/>
</dbReference>
<protein>
    <submittedName>
        <fullName evidence="4">Uncharacterized protein</fullName>
    </submittedName>
</protein>
<evidence type="ECO:0000256" key="1">
    <source>
        <dbReference type="ARBA" id="ARBA00022737"/>
    </source>
</evidence>
<organism evidence="4 5">
    <name type="scientific">Aspergillus niger</name>
    <dbReference type="NCBI Taxonomy" id="5061"/>
    <lineage>
        <taxon>Eukaryota</taxon>
        <taxon>Fungi</taxon>
        <taxon>Dikarya</taxon>
        <taxon>Ascomycota</taxon>
        <taxon>Pezizomycotina</taxon>
        <taxon>Eurotiomycetes</taxon>
        <taxon>Eurotiomycetidae</taxon>
        <taxon>Eurotiales</taxon>
        <taxon>Aspergillaceae</taxon>
        <taxon>Aspergillus</taxon>
        <taxon>Aspergillus subgen. Circumdati</taxon>
    </lineage>
</organism>
<dbReference type="SMART" id="SM00248">
    <property type="entry name" value="ANK"/>
    <property type="match status" value="8"/>
</dbReference>
<gene>
    <name evidence="4" type="ORF">ABL_09908</name>
</gene>
<dbReference type="OrthoDB" id="366390at2759"/>
<reference evidence="5" key="1">
    <citation type="journal article" date="2016" name="Genome Announc.">
        <title>Draft genome sequence of Aspergillus niger strain An76.</title>
        <authorList>
            <person name="Gong W."/>
            <person name="Cheng Z."/>
            <person name="Zhang H."/>
            <person name="Liu L."/>
            <person name="Gao P."/>
            <person name="Wang L."/>
        </authorList>
    </citation>
    <scope>NUCLEOTIDE SEQUENCE [LARGE SCALE GENOMIC DNA]</scope>
    <source>
        <strain evidence="5">An76</strain>
    </source>
</reference>
<dbReference type="Pfam" id="PF00023">
    <property type="entry name" value="Ank"/>
    <property type="match status" value="2"/>
</dbReference>
<dbReference type="PROSITE" id="PS50297">
    <property type="entry name" value="ANK_REP_REGION"/>
    <property type="match status" value="3"/>
</dbReference>
<proteinExistence type="predicted"/>
<feature type="repeat" description="ANK" evidence="3">
    <location>
        <begin position="89"/>
        <end position="115"/>
    </location>
</feature>
<dbReference type="Gene3D" id="1.25.40.20">
    <property type="entry name" value="Ankyrin repeat-containing domain"/>
    <property type="match status" value="3"/>
</dbReference>
<dbReference type="AlphaFoldDB" id="A0A100ITY9"/>
<dbReference type="SUPFAM" id="SSF48403">
    <property type="entry name" value="Ankyrin repeat"/>
    <property type="match status" value="1"/>
</dbReference>
<evidence type="ECO:0000313" key="4">
    <source>
        <dbReference type="EMBL" id="GAQ47247.1"/>
    </source>
</evidence>
<dbReference type="InterPro" id="IPR002110">
    <property type="entry name" value="Ankyrin_rpt"/>
</dbReference>
<dbReference type="Pfam" id="PF13637">
    <property type="entry name" value="Ank_4"/>
    <property type="match status" value="1"/>
</dbReference>
<evidence type="ECO:0000256" key="2">
    <source>
        <dbReference type="ARBA" id="ARBA00023043"/>
    </source>
</evidence>
<dbReference type="Proteomes" id="UP000068243">
    <property type="component" value="Unassembled WGS sequence"/>
</dbReference>
<dbReference type="PANTHER" id="PTHR24173:SF74">
    <property type="entry name" value="ANKYRIN REPEAT DOMAIN-CONTAINING PROTEIN 16"/>
    <property type="match status" value="1"/>
</dbReference>
<keyword evidence="2 3" id="KW-0040">ANK repeat</keyword>
<sequence length="581" mass="64181">MSSELDTQVSYDTDIRVSLPFLQAARQRNYDYLTSLLAQGHHPNKRDDNGYMALHRAIIEAPEDLTTVAMLLTYGASPHAFFRPGNSSLEITPLHYAAMRGDVGLVSLFLNHGKNDVTPRTLKYWTTPLENAISYGRLSVVARFIEFFSSSQLLHKPTRGIDESIILAAKLWYSKALTLLLDYKKHHMYPNPNGFDVLKHAFCEAIRPEACTSSVQGITERTGKPGDNTPSKCAHLLIQAGIRFRDDEMDRLLSITCSNAHLIGVTRLLLNMGPKVTGDHITRAIESQSYHMVKIVTKYVITSGGEAAMRRDSEPDFIQYAAGHGNLDTFEYLSTELSTTSSQSASMPTTESRKTPLIHYAVWGLRLDVVQHLLSTRGSSANEKDEYGHSPLMYAFDIADPSDESTRLAIIQLLMQHGVDIKASSIEGLTALHLAVRLGVTPAVQLLLEKGSNPNAKTATGSDLYLRRNPSFWSPETNARLRTPLHWAVDRLANVSVDVVRLLLHYGADMNAQDGNGVTPLNLLLGDGWCINGAWNARMEVANLLLSCGADVDIRDMSGISARQRVDQRDAELHASAAQMA</sequence>
<name>A0A100ITY9_ASPNG</name>
<keyword evidence="1" id="KW-0677">Repeat</keyword>
<dbReference type="VEuPathDB" id="FungiDB:ASPNIDRAFT2_1116693"/>
<dbReference type="VEuPathDB" id="FungiDB:An01g01040"/>
<dbReference type="VEuPathDB" id="FungiDB:ATCC64974_22580"/>
<feature type="repeat" description="ANK" evidence="3">
    <location>
        <begin position="480"/>
        <end position="515"/>
    </location>
</feature>
<dbReference type="InterPro" id="IPR036770">
    <property type="entry name" value="Ankyrin_rpt-contain_sf"/>
</dbReference>
<feature type="repeat" description="ANK" evidence="3">
    <location>
        <begin position="427"/>
        <end position="459"/>
    </location>
</feature>
<dbReference type="PANTHER" id="PTHR24173">
    <property type="entry name" value="ANKYRIN REPEAT CONTAINING"/>
    <property type="match status" value="1"/>
</dbReference>
<evidence type="ECO:0000256" key="3">
    <source>
        <dbReference type="PROSITE-ProRule" id="PRU00023"/>
    </source>
</evidence>
<dbReference type="EMBL" id="BCMY01000027">
    <property type="protein sequence ID" value="GAQ47247.1"/>
    <property type="molecule type" value="Genomic_DNA"/>
</dbReference>
<dbReference type="Pfam" id="PF12796">
    <property type="entry name" value="Ank_2"/>
    <property type="match status" value="1"/>
</dbReference>
<comment type="caution">
    <text evidence="4">The sequence shown here is derived from an EMBL/GenBank/DDBJ whole genome shotgun (WGS) entry which is preliminary data.</text>
</comment>
<accession>A0A100ITY9</accession>
<dbReference type="PRINTS" id="PR01415">
    <property type="entry name" value="ANKYRIN"/>
</dbReference>
<dbReference type="VEuPathDB" id="FungiDB:M747DRAFT_351976"/>
<dbReference type="OMA" id="HYAVWGL"/>